<dbReference type="KEGG" id="mard:IBG28_17355"/>
<evidence type="ECO:0000313" key="1">
    <source>
        <dbReference type="EMBL" id="QNT05413.1"/>
    </source>
</evidence>
<proteinExistence type="predicted"/>
<name>A0A7H1J4J7_9GAMM</name>
<dbReference type="OrthoDB" id="6367087at2"/>
<organism evidence="1 2">
    <name type="scientific">Marinomonas arctica</name>
    <dbReference type="NCBI Taxonomy" id="383750"/>
    <lineage>
        <taxon>Bacteria</taxon>
        <taxon>Pseudomonadati</taxon>
        <taxon>Pseudomonadota</taxon>
        <taxon>Gammaproteobacteria</taxon>
        <taxon>Oceanospirillales</taxon>
        <taxon>Oceanospirillaceae</taxon>
        <taxon>Marinomonas</taxon>
    </lineage>
</organism>
<evidence type="ECO:0008006" key="3">
    <source>
        <dbReference type="Google" id="ProtNLM"/>
    </source>
</evidence>
<dbReference type="AlphaFoldDB" id="A0A7H1J4J7"/>
<gene>
    <name evidence="1" type="ORF">IBG28_17355</name>
</gene>
<dbReference type="EMBL" id="CP061081">
    <property type="protein sequence ID" value="QNT05413.1"/>
    <property type="molecule type" value="Genomic_DNA"/>
</dbReference>
<keyword evidence="2" id="KW-1185">Reference proteome</keyword>
<protein>
    <recommendedName>
        <fullName evidence="3">DUF2384 domain-containing protein</fullName>
    </recommendedName>
</protein>
<evidence type="ECO:0000313" key="2">
    <source>
        <dbReference type="Proteomes" id="UP000516370"/>
    </source>
</evidence>
<dbReference type="RefSeq" id="WP_111609082.1">
    <property type="nucleotide sequence ID" value="NZ_BMLJ01000013.1"/>
</dbReference>
<reference evidence="1 2" key="1">
    <citation type="submission" date="2020-09" db="EMBL/GenBank/DDBJ databases">
        <title>Complete genome sequence of an Arctic sea ice bacterium Marinomonas arctica BSI20414.</title>
        <authorList>
            <person name="Liao L."/>
            <person name="Chen B."/>
        </authorList>
    </citation>
    <scope>NUCLEOTIDE SEQUENCE [LARGE SCALE GENOMIC DNA]</scope>
    <source>
        <strain evidence="1 2">BSI20414</strain>
    </source>
</reference>
<dbReference type="Proteomes" id="UP000516370">
    <property type="component" value="Chromosome"/>
</dbReference>
<accession>A0A7H1J4J7</accession>
<sequence length="141" mass="16285">MNDKSTKENASNLPADKIIATVVLWLDEQCPHERWDLSDEQMCVLLGGITVSTWNQWKETARINDSLQVDQETIDTLAMLVSIYKMIHLSSPTGFKYDFFKKPIDHPTFNGKSAREFMLENPSLDDFPLCQDSCRLICYYK</sequence>